<gene>
    <name evidence="3" type="ORF">ENP55_01910</name>
</gene>
<dbReference type="InterPro" id="IPR037284">
    <property type="entry name" value="SUF_FeS_clus_asmbl_SufBD_sf"/>
</dbReference>
<dbReference type="Pfam" id="PF01458">
    <property type="entry name" value="SUFBD_core"/>
    <property type="match status" value="1"/>
</dbReference>
<proteinExistence type="inferred from homology"/>
<accession>A0A7C2FEK7</accession>
<dbReference type="SUPFAM" id="SSF101960">
    <property type="entry name" value="Stabilizer of iron transporter SufD"/>
    <property type="match status" value="1"/>
</dbReference>
<comment type="similarity">
    <text evidence="1">Belongs to the iron-sulfur cluster assembly SufBD family.</text>
</comment>
<name>A0A7C2FEK7_9CREN</name>
<dbReference type="InterPro" id="IPR000825">
    <property type="entry name" value="SUF_FeS_clus_asmbl_SufBD_core"/>
</dbReference>
<dbReference type="GO" id="GO:0016226">
    <property type="term" value="P:iron-sulfur cluster assembly"/>
    <property type="evidence" value="ECO:0007669"/>
    <property type="project" value="InterPro"/>
</dbReference>
<dbReference type="InterPro" id="IPR055346">
    <property type="entry name" value="Fe-S_cluster_assembly_SufBD"/>
</dbReference>
<reference evidence="3" key="1">
    <citation type="journal article" date="2020" name="mSystems">
        <title>Genome- and Community-Level Interaction Insights into Carbon Utilization and Element Cycling Functions of Hydrothermarchaeota in Hydrothermal Sediment.</title>
        <authorList>
            <person name="Zhou Z."/>
            <person name="Liu Y."/>
            <person name="Xu W."/>
            <person name="Pan J."/>
            <person name="Luo Z.H."/>
            <person name="Li M."/>
        </authorList>
    </citation>
    <scope>NUCLEOTIDE SEQUENCE [LARGE SCALE GENOMIC DNA]</scope>
    <source>
        <strain evidence="3">SpSt-23</strain>
    </source>
</reference>
<dbReference type="PANTHER" id="PTHR30508:SF1">
    <property type="entry name" value="UPF0051 PROTEIN ABCI8, CHLOROPLASTIC-RELATED"/>
    <property type="match status" value="1"/>
</dbReference>
<evidence type="ECO:0000313" key="3">
    <source>
        <dbReference type="EMBL" id="HEF87062.1"/>
    </source>
</evidence>
<protein>
    <recommendedName>
        <fullName evidence="2">SUF system FeS cluster assembly SufBD core domain-containing protein</fullName>
    </recommendedName>
</protein>
<dbReference type="EMBL" id="DSJT01000005">
    <property type="protein sequence ID" value="HEF87062.1"/>
    <property type="molecule type" value="Genomic_DNA"/>
</dbReference>
<evidence type="ECO:0000259" key="2">
    <source>
        <dbReference type="Pfam" id="PF01458"/>
    </source>
</evidence>
<comment type="caution">
    <text evidence="3">The sequence shown here is derived from an EMBL/GenBank/DDBJ whole genome shotgun (WGS) entry which is preliminary data.</text>
</comment>
<sequence length="360" mass="39715">MPDGDSVDKLVAKTGLPFPGEVSSIVVNEKLFMKSYLKTLAGKGIVIEDVRKALSEREYAENITRLLEKNGLKKDVFEQQGLTGLFVKVPPGLKLDVPLYYCFILESPGFYQKILNIIEIGDGAQVTLAKGCAAIVEEGVHSALTLIDVGRGCDVTSIMVHNWRSKVKVGAKTSVRVEAGSVLREYYVKLTPVDSITLTSEVHAYEKSRVEIYSSTIGHRRSRVHHNTRVKLEGAGSSAIINVKSVAHDQSFIRHNIMLEALSAETRGHVECTGLLLGDAVFETIPSLKSASMDSELTHEASLGKIKSDEVFYLMTRGLSEEEATRLIVVGFLSQVYEKLPKQLKEYLLSITRLFVSKTL</sequence>
<dbReference type="PANTHER" id="PTHR30508">
    <property type="entry name" value="FES CLUSTER ASSEMBLY PROTEIN SUF"/>
    <property type="match status" value="1"/>
</dbReference>
<organism evidence="3">
    <name type="scientific">Thermosphaera aggregans</name>
    <dbReference type="NCBI Taxonomy" id="54254"/>
    <lineage>
        <taxon>Archaea</taxon>
        <taxon>Thermoproteota</taxon>
        <taxon>Thermoprotei</taxon>
        <taxon>Desulfurococcales</taxon>
        <taxon>Desulfurococcaceae</taxon>
        <taxon>Thermosphaera</taxon>
    </lineage>
</organism>
<evidence type="ECO:0000256" key="1">
    <source>
        <dbReference type="ARBA" id="ARBA00043967"/>
    </source>
</evidence>
<dbReference type="AlphaFoldDB" id="A0A7C2FEK7"/>
<feature type="domain" description="SUF system FeS cluster assembly SufBD core" evidence="2">
    <location>
        <begin position="115"/>
        <end position="332"/>
    </location>
</feature>